<dbReference type="FunFam" id="3.20.20.10:FF:000003">
    <property type="entry name" value="Diaminopimelate decarboxylase"/>
    <property type="match status" value="1"/>
</dbReference>
<feature type="binding site" evidence="12">
    <location>
        <begin position="275"/>
        <end position="278"/>
    </location>
    <ligand>
        <name>pyridoxal 5'-phosphate</name>
        <dbReference type="ChEBI" id="CHEBI:597326"/>
    </ligand>
</feature>
<dbReference type="InterPro" id="IPR022653">
    <property type="entry name" value="De-COase2_pyr-phos_BS"/>
</dbReference>
<dbReference type="SUPFAM" id="SSF50621">
    <property type="entry name" value="Alanine racemase C-terminal domain-like"/>
    <property type="match status" value="1"/>
</dbReference>
<feature type="binding site" evidence="12">
    <location>
        <position position="238"/>
    </location>
    <ligand>
        <name>pyridoxal 5'-phosphate</name>
        <dbReference type="ChEBI" id="CHEBI:597326"/>
    </ligand>
</feature>
<comment type="similarity">
    <text evidence="9 12">Belongs to the Orn/Lys/Arg decarboxylase class-II family. LysA subfamily.</text>
</comment>
<comment type="pathway">
    <text evidence="8 12 14">Amino-acid biosynthesis; L-lysine biosynthesis via DAP pathway; L-lysine from DL-2,6-diaminopimelate: step 1/1.</text>
</comment>
<dbReference type="GO" id="GO:0008836">
    <property type="term" value="F:diaminopimelate decarboxylase activity"/>
    <property type="evidence" value="ECO:0007669"/>
    <property type="project" value="UniProtKB-UniRule"/>
</dbReference>
<dbReference type="PANTHER" id="PTHR43727">
    <property type="entry name" value="DIAMINOPIMELATE DECARBOXYLASE"/>
    <property type="match status" value="1"/>
</dbReference>
<dbReference type="InterPro" id="IPR029066">
    <property type="entry name" value="PLP-binding_barrel"/>
</dbReference>
<dbReference type="Proteomes" id="UP000179242">
    <property type="component" value="Unassembled WGS sequence"/>
</dbReference>
<dbReference type="PRINTS" id="PR01181">
    <property type="entry name" value="DAPDCRBXLASE"/>
</dbReference>
<dbReference type="GO" id="GO:0030170">
    <property type="term" value="F:pyridoxal phosphate binding"/>
    <property type="evidence" value="ECO:0007669"/>
    <property type="project" value="UniProtKB-UniRule"/>
</dbReference>
<dbReference type="CDD" id="cd06828">
    <property type="entry name" value="PLPDE_III_DapDC"/>
    <property type="match status" value="1"/>
</dbReference>
<protein>
    <recommendedName>
        <fullName evidence="11 12">Diaminopimelate decarboxylase</fullName>
        <shortName evidence="12">DAP decarboxylase</shortName>
        <shortName evidence="12">DAPDC</shortName>
        <ecNumber evidence="10 12">4.1.1.20</ecNumber>
    </recommendedName>
</protein>
<comment type="catalytic activity">
    <reaction evidence="7 12 14">
        <text>meso-2,6-diaminopimelate + H(+) = L-lysine + CO2</text>
        <dbReference type="Rhea" id="RHEA:15101"/>
        <dbReference type="ChEBI" id="CHEBI:15378"/>
        <dbReference type="ChEBI" id="CHEBI:16526"/>
        <dbReference type="ChEBI" id="CHEBI:32551"/>
        <dbReference type="ChEBI" id="CHEBI:57791"/>
        <dbReference type="EC" id="4.1.1.20"/>
    </reaction>
</comment>
<comment type="cofactor">
    <cofactor evidence="1 12 13 14">
        <name>pyridoxal 5'-phosphate</name>
        <dbReference type="ChEBI" id="CHEBI:597326"/>
    </cofactor>
</comment>
<evidence type="ECO:0000256" key="9">
    <source>
        <dbReference type="ARBA" id="ARBA00060983"/>
    </source>
</evidence>
<sequence length="417" mass="45987">MNNRPLTAKINDKGHLEIGGCDTTELAKQFGTPLYVLDELTVRHNCRQYVSTLKSKYPDSLVIYASKALCNTAILKMIADEGLGADVSSGGELFTAKKAGIGPEKIYFHGNNKSRKEIEEGIAYGVKFVVDNFRELKNLDEISSSMDKQVEILFRVNPGIEAHTHEFIQTGKIDSKFGLQKSEVASAVKIAKDSKRLDFIGLHAHIGSQILDIDPYLIEVDILFSLAEGAKELNLGGGWGISYLGEEVPPVPELLEKVIGKVKAKKNFAPRLVFEPGRSIVGQAGITLYTVSYVKDIPGIRKYAMVDGGMSDNPRPILYDARYDAVVANRNEAPKITYRVAGRFCESGDVLIKEIKLPEIKEDDLLAVFATGAYNYSMSSNYNRVPRPAMVMVGNGKAVSIIKRETYENLVEEDLCP</sequence>
<dbReference type="InterPro" id="IPR000183">
    <property type="entry name" value="Orn/DAP/Arg_de-COase"/>
</dbReference>
<keyword evidence="4 12" id="KW-0663">Pyridoxal phosphate</keyword>
<keyword evidence="2 12" id="KW-0028">Amino-acid biosynthesis</keyword>
<dbReference type="EMBL" id="MEUJ01000004">
    <property type="protein sequence ID" value="OGC40240.1"/>
    <property type="molecule type" value="Genomic_DNA"/>
</dbReference>
<feature type="binding site" evidence="12">
    <location>
        <position position="374"/>
    </location>
    <ligand>
        <name>pyridoxal 5'-phosphate</name>
        <dbReference type="ChEBI" id="CHEBI:597326"/>
    </ligand>
</feature>
<evidence type="ECO:0000256" key="2">
    <source>
        <dbReference type="ARBA" id="ARBA00022605"/>
    </source>
</evidence>
<dbReference type="Pfam" id="PF02784">
    <property type="entry name" value="Orn_Arg_deC_N"/>
    <property type="match status" value="1"/>
</dbReference>
<dbReference type="PANTHER" id="PTHR43727:SF2">
    <property type="entry name" value="GROUP IV DECARBOXYLASE"/>
    <property type="match status" value="1"/>
</dbReference>
<keyword evidence="5 12" id="KW-0457">Lysine biosynthesis</keyword>
<feature type="binding site" evidence="12">
    <location>
        <position position="319"/>
    </location>
    <ligand>
        <name>substrate</name>
    </ligand>
</feature>
<dbReference type="PROSITE" id="PS00878">
    <property type="entry name" value="ODR_DC_2_1"/>
    <property type="match status" value="1"/>
</dbReference>
<evidence type="ECO:0000313" key="17">
    <source>
        <dbReference type="Proteomes" id="UP000179242"/>
    </source>
</evidence>
<evidence type="ECO:0000256" key="13">
    <source>
        <dbReference type="PIRSR" id="PIRSR600183-50"/>
    </source>
</evidence>
<feature type="binding site" evidence="12">
    <location>
        <position position="374"/>
    </location>
    <ligand>
        <name>substrate</name>
    </ligand>
</feature>
<dbReference type="HAMAP" id="MF_02120">
    <property type="entry name" value="LysA"/>
    <property type="match status" value="1"/>
</dbReference>
<organism evidence="16 17">
    <name type="scientific">candidate division WOR-1 bacterium RIFOXYC2_FULL_46_14</name>
    <dbReference type="NCBI Taxonomy" id="1802587"/>
    <lineage>
        <taxon>Bacteria</taxon>
        <taxon>Bacillati</taxon>
        <taxon>Saganbacteria</taxon>
    </lineage>
</organism>
<dbReference type="FunFam" id="2.40.37.10:FF:000003">
    <property type="entry name" value="Diaminopimelate decarboxylase"/>
    <property type="match status" value="1"/>
</dbReference>
<accession>A0A1F4U5Z5</accession>
<evidence type="ECO:0000313" key="16">
    <source>
        <dbReference type="EMBL" id="OGC40240.1"/>
    </source>
</evidence>
<evidence type="ECO:0000256" key="4">
    <source>
        <dbReference type="ARBA" id="ARBA00022898"/>
    </source>
</evidence>
<evidence type="ECO:0000256" key="10">
    <source>
        <dbReference type="ARBA" id="ARBA00066427"/>
    </source>
</evidence>
<feature type="binding site" evidence="12">
    <location>
        <position position="346"/>
    </location>
    <ligand>
        <name>substrate</name>
    </ligand>
</feature>
<feature type="binding site" evidence="12">
    <location>
        <position position="315"/>
    </location>
    <ligand>
        <name>substrate</name>
    </ligand>
</feature>
<dbReference type="Gene3D" id="3.20.20.10">
    <property type="entry name" value="Alanine racemase"/>
    <property type="match status" value="1"/>
</dbReference>
<proteinExistence type="inferred from homology"/>
<feature type="modified residue" description="N6-(pyridoxal phosphate)lysine" evidence="12 13">
    <location>
        <position position="67"/>
    </location>
</feature>
<evidence type="ECO:0000256" key="5">
    <source>
        <dbReference type="ARBA" id="ARBA00023154"/>
    </source>
</evidence>
<keyword evidence="6 12" id="KW-0456">Lyase</keyword>
<feature type="binding site" evidence="12">
    <location>
        <position position="278"/>
    </location>
    <ligand>
        <name>substrate</name>
    </ligand>
</feature>
<comment type="caution">
    <text evidence="16">The sequence shown here is derived from an EMBL/GenBank/DDBJ whole genome shotgun (WGS) entry which is preliminary data.</text>
</comment>
<dbReference type="AlphaFoldDB" id="A0A1F4U5Z5"/>
<evidence type="ECO:0000256" key="12">
    <source>
        <dbReference type="HAMAP-Rule" id="MF_02120"/>
    </source>
</evidence>
<evidence type="ECO:0000256" key="3">
    <source>
        <dbReference type="ARBA" id="ARBA00022793"/>
    </source>
</evidence>
<dbReference type="EC" id="4.1.1.20" evidence="10 12"/>
<gene>
    <name evidence="12" type="primary">lysA</name>
    <name evidence="16" type="ORF">A2438_03040</name>
</gene>
<dbReference type="PRINTS" id="PR01179">
    <property type="entry name" value="ODADCRBXLASE"/>
</dbReference>
<keyword evidence="3 12" id="KW-0210">Decarboxylase</keyword>
<evidence type="ECO:0000256" key="14">
    <source>
        <dbReference type="RuleBase" id="RU003738"/>
    </source>
</evidence>
<feature type="domain" description="Orn/DAP/Arg decarboxylase 2 N-terminal" evidence="15">
    <location>
        <begin position="49"/>
        <end position="281"/>
    </location>
</feature>
<dbReference type="InterPro" id="IPR022644">
    <property type="entry name" value="De-COase2_N"/>
</dbReference>
<dbReference type="SUPFAM" id="SSF51419">
    <property type="entry name" value="PLP-binding barrel"/>
    <property type="match status" value="1"/>
</dbReference>
<dbReference type="NCBIfam" id="TIGR01048">
    <property type="entry name" value="lysA"/>
    <property type="match status" value="1"/>
</dbReference>
<evidence type="ECO:0000256" key="6">
    <source>
        <dbReference type="ARBA" id="ARBA00023239"/>
    </source>
</evidence>
<dbReference type="InterPro" id="IPR002986">
    <property type="entry name" value="DAP_deCOOHase_LysA"/>
</dbReference>
<dbReference type="GO" id="GO:0009089">
    <property type="term" value="P:lysine biosynthetic process via diaminopimelate"/>
    <property type="evidence" value="ECO:0007669"/>
    <property type="project" value="UniProtKB-UniRule"/>
</dbReference>
<dbReference type="UniPathway" id="UPA00034">
    <property type="reaction ID" value="UER00027"/>
</dbReference>
<evidence type="ECO:0000259" key="15">
    <source>
        <dbReference type="Pfam" id="PF02784"/>
    </source>
</evidence>
<dbReference type="Gene3D" id="2.40.37.10">
    <property type="entry name" value="Lyase, Ornithine Decarboxylase, Chain A, domain 1"/>
    <property type="match status" value="1"/>
</dbReference>
<evidence type="ECO:0000256" key="7">
    <source>
        <dbReference type="ARBA" id="ARBA00050464"/>
    </source>
</evidence>
<reference evidence="16 17" key="1">
    <citation type="journal article" date="2016" name="Nat. Commun.">
        <title>Thousands of microbial genomes shed light on interconnected biogeochemical processes in an aquifer system.</title>
        <authorList>
            <person name="Anantharaman K."/>
            <person name="Brown C.T."/>
            <person name="Hug L.A."/>
            <person name="Sharon I."/>
            <person name="Castelle C.J."/>
            <person name="Probst A.J."/>
            <person name="Thomas B.C."/>
            <person name="Singh A."/>
            <person name="Wilkins M.J."/>
            <person name="Karaoz U."/>
            <person name="Brodie E.L."/>
            <person name="Williams K.H."/>
            <person name="Hubbard S.S."/>
            <person name="Banfield J.F."/>
        </authorList>
    </citation>
    <scope>NUCLEOTIDE SEQUENCE [LARGE SCALE GENOMIC DNA]</scope>
</reference>
<comment type="function">
    <text evidence="12">Specifically catalyzes the decarboxylation of meso-diaminopimelate (meso-DAP) to L-lysine.</text>
</comment>
<name>A0A1F4U5Z5_UNCSA</name>
<evidence type="ECO:0000256" key="8">
    <source>
        <dbReference type="ARBA" id="ARBA00060643"/>
    </source>
</evidence>
<comment type="subunit">
    <text evidence="12">Homodimer.</text>
</comment>
<dbReference type="InterPro" id="IPR009006">
    <property type="entry name" value="Ala_racemase/Decarboxylase_C"/>
</dbReference>
<evidence type="ECO:0000256" key="1">
    <source>
        <dbReference type="ARBA" id="ARBA00001933"/>
    </source>
</evidence>
<evidence type="ECO:0000256" key="11">
    <source>
        <dbReference type="ARBA" id="ARBA00074972"/>
    </source>
</evidence>
<feature type="active site" description="Proton donor" evidence="13">
    <location>
        <position position="345"/>
    </location>
</feature>